<dbReference type="EMBL" id="JAIWYP010000016">
    <property type="protein sequence ID" value="KAH3697981.1"/>
    <property type="molecule type" value="Genomic_DNA"/>
</dbReference>
<reference evidence="1" key="1">
    <citation type="journal article" date="2019" name="bioRxiv">
        <title>The Genome of the Zebra Mussel, Dreissena polymorpha: A Resource for Invasive Species Research.</title>
        <authorList>
            <person name="McCartney M.A."/>
            <person name="Auch B."/>
            <person name="Kono T."/>
            <person name="Mallez S."/>
            <person name="Zhang Y."/>
            <person name="Obille A."/>
            <person name="Becker A."/>
            <person name="Abrahante J.E."/>
            <person name="Garbe J."/>
            <person name="Badalamenti J.P."/>
            <person name="Herman A."/>
            <person name="Mangelson H."/>
            <person name="Liachko I."/>
            <person name="Sullivan S."/>
            <person name="Sone E.D."/>
            <person name="Koren S."/>
            <person name="Silverstein K.A.T."/>
            <person name="Beckman K.B."/>
            <person name="Gohl D.M."/>
        </authorList>
    </citation>
    <scope>NUCLEOTIDE SEQUENCE</scope>
    <source>
        <strain evidence="1">Duluth1</strain>
        <tissue evidence="1">Whole animal</tissue>
    </source>
</reference>
<accession>A0A9D3YF61</accession>
<protein>
    <submittedName>
        <fullName evidence="1">Uncharacterized protein</fullName>
    </submittedName>
</protein>
<gene>
    <name evidence="1" type="ORF">DPMN_085494</name>
</gene>
<organism evidence="1 2">
    <name type="scientific">Dreissena polymorpha</name>
    <name type="common">Zebra mussel</name>
    <name type="synonym">Mytilus polymorpha</name>
    <dbReference type="NCBI Taxonomy" id="45954"/>
    <lineage>
        <taxon>Eukaryota</taxon>
        <taxon>Metazoa</taxon>
        <taxon>Spiralia</taxon>
        <taxon>Lophotrochozoa</taxon>
        <taxon>Mollusca</taxon>
        <taxon>Bivalvia</taxon>
        <taxon>Autobranchia</taxon>
        <taxon>Heteroconchia</taxon>
        <taxon>Euheterodonta</taxon>
        <taxon>Imparidentia</taxon>
        <taxon>Neoheterodontei</taxon>
        <taxon>Myida</taxon>
        <taxon>Dreissenoidea</taxon>
        <taxon>Dreissenidae</taxon>
        <taxon>Dreissena</taxon>
    </lineage>
</organism>
<dbReference type="AlphaFoldDB" id="A0A9D3YF61"/>
<evidence type="ECO:0000313" key="2">
    <source>
        <dbReference type="Proteomes" id="UP000828390"/>
    </source>
</evidence>
<reference evidence="1" key="2">
    <citation type="submission" date="2020-11" db="EMBL/GenBank/DDBJ databases">
        <authorList>
            <person name="McCartney M.A."/>
            <person name="Auch B."/>
            <person name="Kono T."/>
            <person name="Mallez S."/>
            <person name="Becker A."/>
            <person name="Gohl D.M."/>
            <person name="Silverstein K.A.T."/>
            <person name="Koren S."/>
            <person name="Bechman K.B."/>
            <person name="Herman A."/>
            <person name="Abrahante J.E."/>
            <person name="Garbe J."/>
        </authorList>
    </citation>
    <scope>NUCLEOTIDE SEQUENCE</scope>
    <source>
        <strain evidence="1">Duluth1</strain>
        <tissue evidence="1">Whole animal</tissue>
    </source>
</reference>
<sequence>MATSAVISRRLDPRNGFPSALNVLSTAAPGSLHKANPSMFSGSPDLCPPRMSSTLVSSLFRCSRPSYGESSVKATLSSLTLAYRLAWAPDLQVMGDIVPPSINSG</sequence>
<proteinExistence type="predicted"/>
<comment type="caution">
    <text evidence="1">The sequence shown here is derived from an EMBL/GenBank/DDBJ whole genome shotgun (WGS) entry which is preliminary data.</text>
</comment>
<evidence type="ECO:0000313" key="1">
    <source>
        <dbReference type="EMBL" id="KAH3697981.1"/>
    </source>
</evidence>
<name>A0A9D3YF61_DREPO</name>
<dbReference type="Proteomes" id="UP000828390">
    <property type="component" value="Unassembled WGS sequence"/>
</dbReference>
<keyword evidence="2" id="KW-1185">Reference proteome</keyword>